<dbReference type="AlphaFoldDB" id="A0A1G5FA17"/>
<dbReference type="PANTHER" id="PTHR33221:SF5">
    <property type="entry name" value="HTH-TYPE TRANSCRIPTIONAL REGULATOR ISCR"/>
    <property type="match status" value="1"/>
</dbReference>
<dbReference type="InterPro" id="IPR036388">
    <property type="entry name" value="WH-like_DNA-bd_sf"/>
</dbReference>
<gene>
    <name evidence="2" type="ORF">SAMN02910451_02307</name>
</gene>
<dbReference type="PANTHER" id="PTHR33221">
    <property type="entry name" value="WINGED HELIX-TURN-HELIX TRANSCRIPTIONAL REGULATOR, RRF2 FAMILY"/>
    <property type="match status" value="1"/>
</dbReference>
<dbReference type="NCBIfam" id="TIGR00738">
    <property type="entry name" value="rrf2_super"/>
    <property type="match status" value="1"/>
</dbReference>
<dbReference type="PROSITE" id="PS01332">
    <property type="entry name" value="HTH_RRF2_1"/>
    <property type="match status" value="1"/>
</dbReference>
<dbReference type="Gene3D" id="1.10.10.10">
    <property type="entry name" value="Winged helix-like DNA-binding domain superfamily/Winged helix DNA-binding domain"/>
    <property type="match status" value="1"/>
</dbReference>
<evidence type="ECO:0000313" key="3">
    <source>
        <dbReference type="Proteomes" id="UP000183047"/>
    </source>
</evidence>
<dbReference type="GO" id="GO:0005829">
    <property type="term" value="C:cytosol"/>
    <property type="evidence" value="ECO:0007669"/>
    <property type="project" value="TreeGrafter"/>
</dbReference>
<dbReference type="RefSeq" id="WP_074462785.1">
    <property type="nucleotide sequence ID" value="NZ_FMUR01000014.1"/>
</dbReference>
<sequence length="135" mass="15055">MRISTKGRYALRVMIDLASFGNGSFIALKDISQRQNIPIKYLEQIVSTLNKAGYLTSMRGSNGGYRLSKSPEEYNVGTVLRTVEGTLTPVECVAYENGVTCPRSDSCNSINFWKGLDDVVNKYIDSFTLKDLIQQ</sequence>
<name>A0A1G5FA17_9FIRM</name>
<evidence type="ECO:0000256" key="1">
    <source>
        <dbReference type="ARBA" id="ARBA00023125"/>
    </source>
</evidence>
<protein>
    <submittedName>
        <fullName evidence="2">Transcriptional regulator, BadM/Rrf2 family</fullName>
    </submittedName>
</protein>
<dbReference type="GO" id="GO:0003700">
    <property type="term" value="F:DNA-binding transcription factor activity"/>
    <property type="evidence" value="ECO:0007669"/>
    <property type="project" value="TreeGrafter"/>
</dbReference>
<dbReference type="Proteomes" id="UP000183047">
    <property type="component" value="Unassembled WGS sequence"/>
</dbReference>
<reference evidence="3" key="1">
    <citation type="submission" date="2016-10" db="EMBL/GenBank/DDBJ databases">
        <authorList>
            <person name="Varghese N."/>
            <person name="Submissions S."/>
        </authorList>
    </citation>
    <scope>NUCLEOTIDE SEQUENCE [LARGE SCALE GENOMIC DNA]</scope>
    <source>
        <strain evidence="3">XBD2006</strain>
    </source>
</reference>
<dbReference type="InterPro" id="IPR036390">
    <property type="entry name" value="WH_DNA-bd_sf"/>
</dbReference>
<dbReference type="Pfam" id="PF02082">
    <property type="entry name" value="Rrf2"/>
    <property type="match status" value="1"/>
</dbReference>
<dbReference type="SUPFAM" id="SSF46785">
    <property type="entry name" value="Winged helix' DNA-binding domain"/>
    <property type="match status" value="1"/>
</dbReference>
<keyword evidence="3" id="KW-1185">Reference proteome</keyword>
<dbReference type="InterPro" id="IPR000944">
    <property type="entry name" value="Tscrpt_reg_Rrf2"/>
</dbReference>
<dbReference type="PROSITE" id="PS51197">
    <property type="entry name" value="HTH_RRF2_2"/>
    <property type="match status" value="1"/>
</dbReference>
<dbReference type="GO" id="GO:0003677">
    <property type="term" value="F:DNA binding"/>
    <property type="evidence" value="ECO:0007669"/>
    <property type="project" value="UniProtKB-KW"/>
</dbReference>
<dbReference type="EMBL" id="FMUR01000014">
    <property type="protein sequence ID" value="SCY35941.1"/>
    <property type="molecule type" value="Genomic_DNA"/>
</dbReference>
<dbReference type="OrthoDB" id="9808360at2"/>
<accession>A0A1G5FA17</accession>
<proteinExistence type="predicted"/>
<evidence type="ECO:0000313" key="2">
    <source>
        <dbReference type="EMBL" id="SCY35941.1"/>
    </source>
</evidence>
<keyword evidence="1" id="KW-0238">DNA-binding</keyword>
<organism evidence="2 3">
    <name type="scientific">Butyrivibrio hungatei</name>
    <dbReference type="NCBI Taxonomy" id="185008"/>
    <lineage>
        <taxon>Bacteria</taxon>
        <taxon>Bacillati</taxon>
        <taxon>Bacillota</taxon>
        <taxon>Clostridia</taxon>
        <taxon>Lachnospirales</taxon>
        <taxon>Lachnospiraceae</taxon>
        <taxon>Butyrivibrio</taxon>
    </lineage>
</organism>
<dbReference type="InterPro" id="IPR030489">
    <property type="entry name" value="TR_Rrf2-type_CS"/>
</dbReference>